<gene>
    <name evidence="1" type="ORF">DI603_01855</name>
</gene>
<proteinExistence type="predicted"/>
<organism evidence="1 2">
    <name type="scientific">Roseateles depolymerans</name>
    <dbReference type="NCBI Taxonomy" id="76731"/>
    <lineage>
        <taxon>Bacteria</taxon>
        <taxon>Pseudomonadati</taxon>
        <taxon>Pseudomonadota</taxon>
        <taxon>Betaproteobacteria</taxon>
        <taxon>Burkholderiales</taxon>
        <taxon>Sphaerotilaceae</taxon>
        <taxon>Roseateles</taxon>
    </lineage>
</organism>
<name>A0A2W5G3W7_9BURK</name>
<evidence type="ECO:0000313" key="1">
    <source>
        <dbReference type="EMBL" id="PZP36729.1"/>
    </source>
</evidence>
<accession>A0A2W5G3W7</accession>
<dbReference type="EMBL" id="QFOD01000001">
    <property type="protein sequence ID" value="PZP36729.1"/>
    <property type="molecule type" value="Genomic_DNA"/>
</dbReference>
<dbReference type="AlphaFoldDB" id="A0A2W5G3W7"/>
<dbReference type="Proteomes" id="UP000249633">
    <property type="component" value="Unassembled WGS sequence"/>
</dbReference>
<dbReference type="PANTHER" id="PTHR33973:SF4">
    <property type="entry name" value="OS07G0153300 PROTEIN"/>
    <property type="match status" value="1"/>
</dbReference>
<dbReference type="Pfam" id="PF07103">
    <property type="entry name" value="DUF1365"/>
    <property type="match status" value="1"/>
</dbReference>
<sequence>MTAQAQLGTGPVWHRRLRPVAHEFRYDGCFLLLPLRSLRQQAYPALRRNQPGWLSFHDRDHGDGGEDALAWFEALLASEGISDADGEVWLHTFPRMLGYAFKPVSFWYAHRADGSLAAVLAEVNNTFGERHAYLLAGPGLAWGAEQRATKVFHVSPFCATQGQYCFRFERSAGHTLVRVDLHDADGALLQTSVGGQLQPLTATSARAAVLRMPLMTLGVVARIHWQALRLWLKRVPFFRKPQAPETLVSRS</sequence>
<dbReference type="PANTHER" id="PTHR33973">
    <property type="entry name" value="OS07G0153300 PROTEIN"/>
    <property type="match status" value="1"/>
</dbReference>
<comment type="caution">
    <text evidence="1">The sequence shown here is derived from an EMBL/GenBank/DDBJ whole genome shotgun (WGS) entry which is preliminary data.</text>
</comment>
<dbReference type="InterPro" id="IPR010775">
    <property type="entry name" value="DUF1365"/>
</dbReference>
<protein>
    <submittedName>
        <fullName evidence="1">DUF1365 domain-containing protein</fullName>
    </submittedName>
</protein>
<evidence type="ECO:0000313" key="2">
    <source>
        <dbReference type="Proteomes" id="UP000249633"/>
    </source>
</evidence>
<reference evidence="1 2" key="1">
    <citation type="submission" date="2017-08" db="EMBL/GenBank/DDBJ databases">
        <title>Infants hospitalized years apart are colonized by the same room-sourced microbial strains.</title>
        <authorList>
            <person name="Brooks B."/>
            <person name="Olm M.R."/>
            <person name="Firek B.A."/>
            <person name="Baker R."/>
            <person name="Thomas B.C."/>
            <person name="Morowitz M.J."/>
            <person name="Banfield J.F."/>
        </authorList>
    </citation>
    <scope>NUCLEOTIDE SEQUENCE [LARGE SCALE GENOMIC DNA]</scope>
    <source>
        <strain evidence="1">S2_012_000_R2_81</strain>
    </source>
</reference>